<evidence type="ECO:0000256" key="2">
    <source>
        <dbReference type="ARBA" id="ARBA00007465"/>
    </source>
</evidence>
<feature type="domain" description="RNA-binding S4" evidence="10">
    <location>
        <begin position="108"/>
        <end position="175"/>
    </location>
</feature>
<dbReference type="Pfam" id="PF01479">
    <property type="entry name" value="S4"/>
    <property type="match status" value="1"/>
</dbReference>
<proteinExistence type="inferred from homology"/>
<gene>
    <name evidence="12" type="ORF">RUM43_013885</name>
</gene>
<evidence type="ECO:0000256" key="3">
    <source>
        <dbReference type="ARBA" id="ARBA00022517"/>
    </source>
</evidence>
<evidence type="ECO:0000313" key="12">
    <source>
        <dbReference type="EMBL" id="KAK6631819.1"/>
    </source>
</evidence>
<dbReference type="GO" id="GO:0030515">
    <property type="term" value="F:snoRNA binding"/>
    <property type="evidence" value="ECO:0007669"/>
    <property type="project" value="TreeGrafter"/>
</dbReference>
<dbReference type="Gene3D" id="3.10.290.10">
    <property type="entry name" value="RNA-binding S4 domain"/>
    <property type="match status" value="1"/>
</dbReference>
<evidence type="ECO:0000256" key="8">
    <source>
        <dbReference type="ARBA" id="ARBA00072223"/>
    </source>
</evidence>
<dbReference type="GO" id="GO:0032040">
    <property type="term" value="C:small-subunit processome"/>
    <property type="evidence" value="ECO:0007669"/>
    <property type="project" value="TreeGrafter"/>
</dbReference>
<dbReference type="CDD" id="cd00165">
    <property type="entry name" value="S4"/>
    <property type="match status" value="1"/>
</dbReference>
<evidence type="ECO:0000313" key="13">
    <source>
        <dbReference type="Proteomes" id="UP001372834"/>
    </source>
</evidence>
<dbReference type="PROSITE" id="PS50889">
    <property type="entry name" value="S4"/>
    <property type="match status" value="1"/>
</dbReference>
<keyword evidence="6" id="KW-0687">Ribonucleoprotein</keyword>
<comment type="caution">
    <text evidence="12">The sequence shown here is derived from an EMBL/GenBank/DDBJ whole genome shotgun (WGS) entry which is preliminary data.</text>
</comment>
<evidence type="ECO:0000256" key="6">
    <source>
        <dbReference type="ARBA" id="ARBA00023274"/>
    </source>
</evidence>
<dbReference type="GO" id="GO:0006364">
    <property type="term" value="P:rRNA processing"/>
    <property type="evidence" value="ECO:0007669"/>
    <property type="project" value="TreeGrafter"/>
</dbReference>
<dbReference type="InterPro" id="IPR036986">
    <property type="entry name" value="S4_RNA-bd_sf"/>
</dbReference>
<dbReference type="InterPro" id="IPR001912">
    <property type="entry name" value="Ribosomal_uS4_N"/>
</dbReference>
<dbReference type="AlphaFoldDB" id="A0AAN8NXI3"/>
<organism evidence="12 13">
    <name type="scientific">Polyplax serrata</name>
    <name type="common">Common mouse louse</name>
    <dbReference type="NCBI Taxonomy" id="468196"/>
    <lineage>
        <taxon>Eukaryota</taxon>
        <taxon>Metazoa</taxon>
        <taxon>Ecdysozoa</taxon>
        <taxon>Arthropoda</taxon>
        <taxon>Hexapoda</taxon>
        <taxon>Insecta</taxon>
        <taxon>Pterygota</taxon>
        <taxon>Neoptera</taxon>
        <taxon>Paraneoptera</taxon>
        <taxon>Psocodea</taxon>
        <taxon>Troctomorpha</taxon>
        <taxon>Phthiraptera</taxon>
        <taxon>Anoplura</taxon>
        <taxon>Polyplacidae</taxon>
        <taxon>Polyplax</taxon>
    </lineage>
</organism>
<evidence type="ECO:0000259" key="11">
    <source>
        <dbReference type="SMART" id="SM01390"/>
    </source>
</evidence>
<dbReference type="FunFam" id="3.10.290.10:FF:000006">
    <property type="entry name" value="U3 small nucleolar ribonucleoprotein IMP3"/>
    <property type="match status" value="1"/>
</dbReference>
<evidence type="ECO:0000256" key="9">
    <source>
        <dbReference type="PROSITE-ProRule" id="PRU00182"/>
    </source>
</evidence>
<dbReference type="PANTHER" id="PTHR11831">
    <property type="entry name" value="30S 40S RIBOSOMAL PROTEIN"/>
    <property type="match status" value="1"/>
</dbReference>
<dbReference type="SMART" id="SM01390">
    <property type="entry name" value="Ribosomal_S4"/>
    <property type="match status" value="1"/>
</dbReference>
<dbReference type="GO" id="GO:0034457">
    <property type="term" value="C:Mpp10 complex"/>
    <property type="evidence" value="ECO:0007669"/>
    <property type="project" value="TreeGrafter"/>
</dbReference>
<keyword evidence="5" id="KW-0539">Nucleus</keyword>
<evidence type="ECO:0000256" key="1">
    <source>
        <dbReference type="ARBA" id="ARBA00004604"/>
    </source>
</evidence>
<feature type="domain" description="Small ribosomal subunit protein uS4 N-terminal" evidence="11">
    <location>
        <begin position="4"/>
        <end position="107"/>
    </location>
</feature>
<name>A0AAN8NXI3_POLSC</name>
<dbReference type="PANTHER" id="PTHR11831:SF1">
    <property type="entry name" value="U3 SMALL NUCLEOLAR RIBONUCLEOPROTEIN PROTEIN IMP3"/>
    <property type="match status" value="1"/>
</dbReference>
<evidence type="ECO:0000256" key="4">
    <source>
        <dbReference type="ARBA" id="ARBA00022884"/>
    </source>
</evidence>
<dbReference type="SMART" id="SM00363">
    <property type="entry name" value="S4"/>
    <property type="match status" value="1"/>
</dbReference>
<dbReference type="Pfam" id="PF00163">
    <property type="entry name" value="Ribosomal_S4"/>
    <property type="match status" value="1"/>
</dbReference>
<evidence type="ECO:0000259" key="10">
    <source>
        <dbReference type="SMART" id="SM00363"/>
    </source>
</evidence>
<dbReference type="GO" id="GO:0019843">
    <property type="term" value="F:rRNA binding"/>
    <property type="evidence" value="ECO:0007669"/>
    <property type="project" value="InterPro"/>
</dbReference>
<keyword evidence="3" id="KW-0690">Ribosome biogenesis</keyword>
<protein>
    <recommendedName>
        <fullName evidence="7">U3 small nucleolar ribonucleoprotein protein IMP3</fullName>
    </recommendedName>
    <alternativeName>
        <fullName evidence="8">U3 small nucleolar ribonucleoprotein protein imp3</fullName>
    </alternativeName>
</protein>
<keyword evidence="4 9" id="KW-0694">RNA-binding</keyword>
<dbReference type="Proteomes" id="UP001372834">
    <property type="component" value="Unassembled WGS sequence"/>
</dbReference>
<reference evidence="12 13" key="1">
    <citation type="submission" date="2023-10" db="EMBL/GenBank/DDBJ databases">
        <title>Genomes of two closely related lineages of the louse Polyplax serrata with different host specificities.</title>
        <authorList>
            <person name="Martinu J."/>
            <person name="Tarabai H."/>
            <person name="Stefka J."/>
            <person name="Hypsa V."/>
        </authorList>
    </citation>
    <scope>NUCLEOTIDE SEQUENCE [LARGE SCALE GENOMIC DNA]</scope>
    <source>
        <strain evidence="12">HR10_N</strain>
    </source>
</reference>
<dbReference type="EMBL" id="JAWJWE010000008">
    <property type="protein sequence ID" value="KAK6631819.1"/>
    <property type="molecule type" value="Genomic_DNA"/>
</dbReference>
<evidence type="ECO:0000256" key="7">
    <source>
        <dbReference type="ARBA" id="ARBA00069727"/>
    </source>
</evidence>
<comment type="similarity">
    <text evidence="2">Belongs to the universal ribosomal protein uS4 family.</text>
</comment>
<dbReference type="InterPro" id="IPR002942">
    <property type="entry name" value="S4_RNA-bd"/>
</dbReference>
<dbReference type="InterPro" id="IPR022801">
    <property type="entry name" value="Ribosomal_uS4"/>
</dbReference>
<dbReference type="GO" id="GO:0042274">
    <property type="term" value="P:ribosomal small subunit biogenesis"/>
    <property type="evidence" value="ECO:0007669"/>
    <property type="project" value="TreeGrafter"/>
</dbReference>
<dbReference type="SUPFAM" id="SSF55174">
    <property type="entry name" value="Alpha-L RNA-binding motif"/>
    <property type="match status" value="1"/>
</dbReference>
<sequence>MVRKLKFHEKKLLKKVDFLAWEVDNNLHEIKIMKRFHIQKREDYTLYNKIAREVRDLARKIKLLNAKDPFRIDCSAKLLEKCYILGLIPSKWDLSLCDKITASSFCRRRLPVIMVKSKMVENLKAANEIIEQGHVRVGPELVKDPAFLVTRHLEDFITWVDTSTIRKHILNYNQERDDYAI</sequence>
<comment type="subcellular location">
    <subcellularLocation>
        <location evidence="1">Nucleus</location>
        <location evidence="1">Nucleolus</location>
    </subcellularLocation>
</comment>
<evidence type="ECO:0000256" key="5">
    <source>
        <dbReference type="ARBA" id="ARBA00023242"/>
    </source>
</evidence>
<accession>A0AAN8NXI3</accession>